<dbReference type="HAMAP" id="MF_01876">
    <property type="entry name" value="PsiMP_glycosidase"/>
    <property type="match status" value="1"/>
</dbReference>
<dbReference type="GO" id="GO:0006796">
    <property type="term" value="P:phosphate-containing compound metabolic process"/>
    <property type="evidence" value="ECO:0007669"/>
    <property type="project" value="UniProtKB-ARBA"/>
</dbReference>
<dbReference type="InterPro" id="IPR011611">
    <property type="entry name" value="PfkB_dom"/>
</dbReference>
<dbReference type="Pfam" id="PF04227">
    <property type="entry name" value="Indigoidine_A"/>
    <property type="match status" value="1"/>
</dbReference>
<keyword evidence="4" id="KW-0378">Hydrolase</keyword>
<accession>A0A813LW07</accession>
<evidence type="ECO:0000256" key="5">
    <source>
        <dbReference type="ARBA" id="ARBA00023211"/>
    </source>
</evidence>
<evidence type="ECO:0000259" key="8">
    <source>
        <dbReference type="Pfam" id="PF00294"/>
    </source>
</evidence>
<dbReference type="PROSITE" id="PS00584">
    <property type="entry name" value="PFKB_KINASES_2"/>
    <property type="match status" value="1"/>
</dbReference>
<dbReference type="GO" id="GO:0046872">
    <property type="term" value="F:metal ion binding"/>
    <property type="evidence" value="ECO:0007669"/>
    <property type="project" value="UniProtKB-KW"/>
</dbReference>
<keyword evidence="3" id="KW-0418">Kinase</keyword>
<dbReference type="OrthoDB" id="198885at2759"/>
<proteinExistence type="inferred from homology"/>
<dbReference type="GO" id="GO:0004730">
    <property type="term" value="F:pseudouridylate synthase activity"/>
    <property type="evidence" value="ECO:0007669"/>
    <property type="project" value="InterPro"/>
</dbReference>
<gene>
    <name evidence="9" type="ORF">OXX778_LOCUS280</name>
</gene>
<evidence type="ECO:0000256" key="6">
    <source>
        <dbReference type="ARBA" id="ARBA00023239"/>
    </source>
</evidence>
<keyword evidence="2" id="KW-0479">Metal-binding</keyword>
<dbReference type="InterPro" id="IPR022830">
    <property type="entry name" value="Indigdn_synthA-like"/>
</dbReference>
<keyword evidence="10" id="KW-1185">Reference proteome</keyword>
<dbReference type="InterPro" id="IPR007342">
    <property type="entry name" value="PsuG"/>
</dbReference>
<keyword evidence="7" id="KW-0326">Glycosidase</keyword>
<dbReference type="InterPro" id="IPR029056">
    <property type="entry name" value="Ribokinase-like"/>
</dbReference>
<keyword evidence="5" id="KW-0464">Manganese</keyword>
<dbReference type="PANTHER" id="PTHR42909:SF1">
    <property type="entry name" value="CARBOHYDRATE KINASE PFKB DOMAIN-CONTAINING PROTEIN"/>
    <property type="match status" value="1"/>
</dbReference>
<evidence type="ECO:0000256" key="1">
    <source>
        <dbReference type="ARBA" id="ARBA00022679"/>
    </source>
</evidence>
<keyword evidence="6" id="KW-0456">Lyase</keyword>
<feature type="domain" description="Carbohydrate kinase PfkB" evidence="8">
    <location>
        <begin position="358"/>
        <end position="560"/>
    </location>
</feature>
<evidence type="ECO:0000313" key="10">
    <source>
        <dbReference type="Proteomes" id="UP000663879"/>
    </source>
</evidence>
<dbReference type="Pfam" id="PF00294">
    <property type="entry name" value="PfkB"/>
    <property type="match status" value="1"/>
</dbReference>
<dbReference type="EMBL" id="CAJNOC010000012">
    <property type="protein sequence ID" value="CAF0705628.1"/>
    <property type="molecule type" value="Genomic_DNA"/>
</dbReference>
<dbReference type="GO" id="GO:0016301">
    <property type="term" value="F:kinase activity"/>
    <property type="evidence" value="ECO:0007669"/>
    <property type="project" value="UniProtKB-KW"/>
</dbReference>
<dbReference type="SUPFAM" id="SSF110581">
    <property type="entry name" value="Indigoidine synthase A-like"/>
    <property type="match status" value="1"/>
</dbReference>
<dbReference type="GO" id="GO:0005737">
    <property type="term" value="C:cytoplasm"/>
    <property type="evidence" value="ECO:0007669"/>
    <property type="project" value="TreeGrafter"/>
</dbReference>
<comment type="caution">
    <text evidence="9">The sequence shown here is derived from an EMBL/GenBank/DDBJ whole genome shotgun (WGS) entry which is preliminary data.</text>
</comment>
<sequence length="739" mass="81583">MNNLHGKIPYRHFLTRLNYSPKLNRTFSQECNKLVHNNLIDISDEVKWTSKPLVALESTIITHGLPYPTNLEMAIEVEDVVRSEGAVPATIAFLNGKLKVGLSKNEIQTIAERHKEAVKISRRDLPYVYSKGTKIIGGTTVSATCIGAHAANIKIFCTGGIGGVHRDFTESMDVSADLHELAKTPVAVVSSGVKSILDIGKTLEYLETIGVCVSTFNHDGSKEFPSFFTAKSGFQAPYNCSNVTDAARLIDANLKTGLNSGLLLAVPIPAEFAADDDVINSAISDALQEATLLEITGKKVTPFLLERINKITKGASLRSNLALIKNNAKVSAQIAVELQKLSNQKSFNFTSTKNQDQRVSIIGGVNLDLSFKLTDESTLSINGVTQPAEFSQVLGGVGRNMAEALKKLGIDNSFLISSIGNDLIGRFVYEELNRIGLDTSRIKLIDDNKISTGSYCAIFGTTGDLKLAVGSMKAHDLILPDFVSKFLEDIKQSDLCVIDADIPNETIKLICDFCEKENVPIWFNPTDLRKCTKILDTQCLNKITYMSPNYKELLTILKRVVQFDKSENKEIQSIAEKYSFLMEKNMEVIDENDLKEILKYMLKHVPFILLSRGKDDFILASSVELNLNDKNQLPSKRNLKELKEKNWNPHLYFFPTLEMKQNETFVNVSGAGDSNSSGIIAGILKNYSLACTIYNGLLSAKYALLTNMNVSDEISKIDLKTLNSLVQENIGKVKSIPLK</sequence>
<evidence type="ECO:0000313" key="9">
    <source>
        <dbReference type="EMBL" id="CAF0705628.1"/>
    </source>
</evidence>
<dbReference type="Gene3D" id="3.40.1790.10">
    <property type="entry name" value="Indigoidine synthase domain"/>
    <property type="match status" value="1"/>
</dbReference>
<evidence type="ECO:0000256" key="7">
    <source>
        <dbReference type="ARBA" id="ARBA00023295"/>
    </source>
</evidence>
<evidence type="ECO:0000256" key="2">
    <source>
        <dbReference type="ARBA" id="ARBA00022723"/>
    </source>
</evidence>
<evidence type="ECO:0000256" key="3">
    <source>
        <dbReference type="ARBA" id="ARBA00022777"/>
    </source>
</evidence>
<dbReference type="SUPFAM" id="SSF53613">
    <property type="entry name" value="Ribokinase-like"/>
    <property type="match status" value="1"/>
</dbReference>
<dbReference type="PANTHER" id="PTHR42909">
    <property type="entry name" value="ZGC:136858"/>
    <property type="match status" value="1"/>
</dbReference>
<evidence type="ECO:0000256" key="4">
    <source>
        <dbReference type="ARBA" id="ARBA00022801"/>
    </source>
</evidence>
<dbReference type="Gene3D" id="3.40.1190.20">
    <property type="match status" value="1"/>
</dbReference>
<name>A0A813LW07_9BILA</name>
<dbReference type="AlphaFoldDB" id="A0A813LW07"/>
<dbReference type="GO" id="GO:0016798">
    <property type="term" value="F:hydrolase activity, acting on glycosyl bonds"/>
    <property type="evidence" value="ECO:0007669"/>
    <property type="project" value="UniProtKB-KW"/>
</dbReference>
<reference evidence="9" key="1">
    <citation type="submission" date="2021-02" db="EMBL/GenBank/DDBJ databases">
        <authorList>
            <person name="Nowell W R."/>
        </authorList>
    </citation>
    <scope>NUCLEOTIDE SEQUENCE</scope>
    <source>
        <strain evidence="9">Ploen Becks lab</strain>
    </source>
</reference>
<dbReference type="InterPro" id="IPR002173">
    <property type="entry name" value="Carboh/pur_kinase_PfkB_CS"/>
</dbReference>
<dbReference type="Proteomes" id="UP000663879">
    <property type="component" value="Unassembled WGS sequence"/>
</dbReference>
<keyword evidence="1" id="KW-0808">Transferase</keyword>
<protein>
    <recommendedName>
        <fullName evidence="8">Carbohydrate kinase PfkB domain-containing protein</fullName>
    </recommendedName>
</protein>
<organism evidence="9 10">
    <name type="scientific">Brachionus calyciflorus</name>
    <dbReference type="NCBI Taxonomy" id="104777"/>
    <lineage>
        <taxon>Eukaryota</taxon>
        <taxon>Metazoa</taxon>
        <taxon>Spiralia</taxon>
        <taxon>Gnathifera</taxon>
        <taxon>Rotifera</taxon>
        <taxon>Eurotatoria</taxon>
        <taxon>Monogononta</taxon>
        <taxon>Pseudotrocha</taxon>
        <taxon>Ploima</taxon>
        <taxon>Brachionidae</taxon>
        <taxon>Brachionus</taxon>
    </lineage>
</organism>